<reference evidence="2 3" key="1">
    <citation type="submission" date="2017-11" db="EMBL/GenBank/DDBJ databases">
        <title>Rhodohalobacter 15182 sp. nov., isolated from a salt lake.</title>
        <authorList>
            <person name="Han S."/>
        </authorList>
    </citation>
    <scope>NUCLEOTIDE SEQUENCE [LARGE SCALE GENOMIC DNA]</scope>
    <source>
        <strain evidence="2 3">15182</strain>
    </source>
</reference>
<dbReference type="InterPro" id="IPR043426">
    <property type="entry name" value="MltB-like"/>
</dbReference>
<evidence type="ECO:0000313" key="2">
    <source>
        <dbReference type="EMBL" id="PKD45383.1"/>
    </source>
</evidence>
<dbReference type="Gene3D" id="1.10.530.10">
    <property type="match status" value="1"/>
</dbReference>
<organism evidence="2 3">
    <name type="scientific">Rhodohalobacter barkolensis</name>
    <dbReference type="NCBI Taxonomy" id="2053187"/>
    <lineage>
        <taxon>Bacteria</taxon>
        <taxon>Pseudomonadati</taxon>
        <taxon>Balneolota</taxon>
        <taxon>Balneolia</taxon>
        <taxon>Balneolales</taxon>
        <taxon>Balneolaceae</taxon>
        <taxon>Rhodohalobacter</taxon>
    </lineage>
</organism>
<sequence>MLTFLAVSVYSGDVKGQSDSDIYLISDELNDRAKNLQALVEYMDEKGYNFKPLVEDSRFELYEGITERFTSSAERRTPTLDEYKQILGFDAKKSEIQQFIVNNQEQLIKAEQEYDIPRYVIAAIIGVESDFGRNIGSYNPLNAYVSMIAEDYRTEFARAQLEELLKFTERHELDVFELKSSYAGAMTFAQFIPYSLNRWWVGSELFNMDNNILSVANYLAHFKNVTGSVERAVYRYNPSQLYTDAVLSLASDAEQMFE</sequence>
<dbReference type="Pfam" id="PF13406">
    <property type="entry name" value="SLT_2"/>
    <property type="match status" value="1"/>
</dbReference>
<dbReference type="PANTHER" id="PTHR30163">
    <property type="entry name" value="MEMBRANE-BOUND LYTIC MUREIN TRANSGLYCOSYLASE B"/>
    <property type="match status" value="1"/>
</dbReference>
<dbReference type="SUPFAM" id="SSF53955">
    <property type="entry name" value="Lysozyme-like"/>
    <property type="match status" value="1"/>
</dbReference>
<dbReference type="InterPro" id="IPR023346">
    <property type="entry name" value="Lysozyme-like_dom_sf"/>
</dbReference>
<evidence type="ECO:0000313" key="3">
    <source>
        <dbReference type="Proteomes" id="UP000233398"/>
    </source>
</evidence>
<keyword evidence="3" id="KW-1185">Reference proteome</keyword>
<gene>
    <name evidence="2" type="ORF">CWD77_05920</name>
</gene>
<accession>A0A2N0VMF2</accession>
<dbReference type="AlphaFoldDB" id="A0A2N0VMF2"/>
<comment type="caution">
    <text evidence="2">The sequence shown here is derived from an EMBL/GenBank/DDBJ whole genome shotgun (WGS) entry which is preliminary data.</text>
</comment>
<name>A0A2N0VMF2_9BACT</name>
<dbReference type="OrthoDB" id="9772911at2"/>
<proteinExistence type="predicted"/>
<dbReference type="InterPro" id="IPR031304">
    <property type="entry name" value="SLT_2"/>
</dbReference>
<feature type="domain" description="Transglycosylase SLT" evidence="1">
    <location>
        <begin position="62"/>
        <end position="222"/>
    </location>
</feature>
<dbReference type="GO" id="GO:0009253">
    <property type="term" value="P:peptidoglycan catabolic process"/>
    <property type="evidence" value="ECO:0007669"/>
    <property type="project" value="TreeGrafter"/>
</dbReference>
<dbReference type="Proteomes" id="UP000233398">
    <property type="component" value="Unassembled WGS sequence"/>
</dbReference>
<dbReference type="EMBL" id="PISP01000001">
    <property type="protein sequence ID" value="PKD45383.1"/>
    <property type="molecule type" value="Genomic_DNA"/>
</dbReference>
<dbReference type="Gene3D" id="1.10.8.350">
    <property type="entry name" value="Bacterial muramidase"/>
    <property type="match status" value="1"/>
</dbReference>
<protein>
    <recommendedName>
        <fullName evidence="1">Transglycosylase SLT domain-containing protein</fullName>
    </recommendedName>
</protein>
<dbReference type="GO" id="GO:0008933">
    <property type="term" value="F:peptidoglycan lytic transglycosylase activity"/>
    <property type="evidence" value="ECO:0007669"/>
    <property type="project" value="TreeGrafter"/>
</dbReference>
<evidence type="ECO:0000259" key="1">
    <source>
        <dbReference type="Pfam" id="PF13406"/>
    </source>
</evidence>
<dbReference type="PANTHER" id="PTHR30163:SF9">
    <property type="entry name" value="MEMBRANE-BOUND LYTIC MUREIN TRANSGLYCOSYLASE B"/>
    <property type="match status" value="1"/>
</dbReference>